<dbReference type="GO" id="GO:0008270">
    <property type="term" value="F:zinc ion binding"/>
    <property type="evidence" value="ECO:0007669"/>
    <property type="project" value="InterPro"/>
</dbReference>
<keyword evidence="7" id="KW-0804">Transcription</keyword>
<dbReference type="PANTHER" id="PTHR31001:SF57">
    <property type="entry name" value="ZN(II)2CYS6 TRANSCRIPTION FACTOR (EUROFUNG)"/>
    <property type="match status" value="1"/>
</dbReference>
<dbReference type="GO" id="GO:0016798">
    <property type="term" value="F:hydrolase activity, acting on glycosyl bonds"/>
    <property type="evidence" value="ECO:0007669"/>
    <property type="project" value="UniProtKB-KW"/>
</dbReference>
<dbReference type="SMART" id="SM00906">
    <property type="entry name" value="Fungal_trans"/>
    <property type="match status" value="1"/>
</dbReference>
<dbReference type="Proteomes" id="UP000248961">
    <property type="component" value="Unassembled WGS sequence"/>
</dbReference>
<comment type="subcellular location">
    <subcellularLocation>
        <location evidence="1">Nucleus</location>
    </subcellularLocation>
</comment>
<sequence length="695" mass="78274">MAASQSPYACDTCRASKVRCDKTRPRCIRCLRMGNCCNYAETRASHRAHASHQNKPAVPGQSPFPRRNKPDNSISQFQPARGPMRRNRVPKACLRCRQSKVKCDRQEPCGRCLKADRELECSYPTGSMLTDKNPDATRQVIPLYKQTFHSGHHWSILVENIESLLKHHRWPGNHHEQHMEQENLYSSMGNFFGSMSPLHNATRRALLSHIPPRDVADSFVEHYLKIIEPSHQILHVPTFLSEAERFWDKPSALSDGWLAQFLAILALGCHLVNVSSGRSDMNDSGILPSQLLDAAQACLQRTGFMIHPDLASIRALCLFVIFRQTKGVVCIESAALWPATGLIVRLAVMMGLHSTAPLHNSHGRRSPIDADIRNTLWASVILLDLRQSLAAGMPVMSPSRDLLSEPLFSIDHALLGVADRPEGLLFPQLIYDTLPHIFKILELATSAQVTLAYSLVATYDRQIRALLKDYQKPFLSVHKSDIDTFDTKRFQWTMIDVFFRRVLLALHSRLYQEPQASTRYPVSYWSSLECSLALLSQQRELWDTVSASSSSGSTTAVTAAFFYARLFQQEFFLAAVTVCFHLVQTQAPFVSSADNSPKCQRQARHTILDLLHSCKEIWGNEKETSICHSRSFEMIGTLLAIVEDDAQPEEGRIPPPCPGIEPSLPTCQGDGEHEYCGEIFQLQTWNNLPSMFTDE</sequence>
<keyword evidence="5" id="KW-0805">Transcription regulation</keyword>
<feature type="domain" description="Zn(2)-C6 fungal-type" evidence="11">
    <location>
        <begin position="9"/>
        <end position="39"/>
    </location>
</feature>
<keyword evidence="13" id="KW-1185">Reference proteome</keyword>
<dbReference type="Pfam" id="PF04082">
    <property type="entry name" value="Fungal_trans"/>
    <property type="match status" value="1"/>
</dbReference>
<evidence type="ECO:0000313" key="13">
    <source>
        <dbReference type="Proteomes" id="UP000248961"/>
    </source>
</evidence>
<dbReference type="InterPro" id="IPR007219">
    <property type="entry name" value="XnlR_reg_dom"/>
</dbReference>
<evidence type="ECO:0000256" key="6">
    <source>
        <dbReference type="ARBA" id="ARBA00023125"/>
    </source>
</evidence>
<proteinExistence type="inferred from homology"/>
<dbReference type="OrthoDB" id="4337792at2759"/>
<dbReference type="InterPro" id="IPR036864">
    <property type="entry name" value="Zn2-C6_fun-type_DNA-bd_sf"/>
</dbReference>
<dbReference type="GO" id="GO:0003677">
    <property type="term" value="F:DNA binding"/>
    <property type="evidence" value="ECO:0007669"/>
    <property type="project" value="UniProtKB-KW"/>
</dbReference>
<feature type="domain" description="Zn(2)-C6 fungal-type" evidence="11">
    <location>
        <begin position="92"/>
        <end position="123"/>
    </location>
</feature>
<dbReference type="EMBL" id="KZ824267">
    <property type="protein sequence ID" value="RAL17417.1"/>
    <property type="molecule type" value="Genomic_DNA"/>
</dbReference>
<evidence type="ECO:0000256" key="10">
    <source>
        <dbReference type="SAM" id="MobiDB-lite"/>
    </source>
</evidence>
<evidence type="ECO:0000256" key="1">
    <source>
        <dbReference type="ARBA" id="ARBA00004123"/>
    </source>
</evidence>
<dbReference type="SMART" id="SM00066">
    <property type="entry name" value="GAL4"/>
    <property type="match status" value="2"/>
</dbReference>
<dbReference type="PANTHER" id="PTHR31001">
    <property type="entry name" value="UNCHARACTERIZED TRANSCRIPTIONAL REGULATORY PROTEIN"/>
    <property type="match status" value="1"/>
</dbReference>
<name>A0A395IB46_ASPHC</name>
<evidence type="ECO:0000256" key="9">
    <source>
        <dbReference type="ARBA" id="ARBA00023295"/>
    </source>
</evidence>
<keyword evidence="3" id="KW-0479">Metal-binding</keyword>
<dbReference type="InterPro" id="IPR004035">
    <property type="entry name" value="Endouclease-III_FeS-bd_BS"/>
</dbReference>
<dbReference type="AlphaFoldDB" id="A0A395IB46"/>
<organism evidence="12 13">
    <name type="scientific">Aspergillus homomorphus (strain CBS 101889)</name>
    <dbReference type="NCBI Taxonomy" id="1450537"/>
    <lineage>
        <taxon>Eukaryota</taxon>
        <taxon>Fungi</taxon>
        <taxon>Dikarya</taxon>
        <taxon>Ascomycota</taxon>
        <taxon>Pezizomycotina</taxon>
        <taxon>Eurotiomycetes</taxon>
        <taxon>Eurotiomycetidae</taxon>
        <taxon>Eurotiales</taxon>
        <taxon>Aspergillaceae</taxon>
        <taxon>Aspergillus</taxon>
        <taxon>Aspergillus subgen. Circumdati</taxon>
    </lineage>
</organism>
<keyword evidence="4" id="KW-0378">Hydrolase</keyword>
<dbReference type="PROSITE" id="PS00764">
    <property type="entry name" value="ENDONUCLEASE_III_1"/>
    <property type="match status" value="1"/>
</dbReference>
<dbReference type="SUPFAM" id="SSF57701">
    <property type="entry name" value="Zn2/Cys6 DNA-binding domain"/>
    <property type="match status" value="2"/>
</dbReference>
<dbReference type="InterPro" id="IPR050613">
    <property type="entry name" value="Sec_Metabolite_Reg"/>
</dbReference>
<dbReference type="VEuPathDB" id="FungiDB:BO97DRAFT_6230"/>
<evidence type="ECO:0000256" key="3">
    <source>
        <dbReference type="ARBA" id="ARBA00022723"/>
    </source>
</evidence>
<dbReference type="RefSeq" id="XP_025556571.1">
    <property type="nucleotide sequence ID" value="XM_025700947.1"/>
</dbReference>
<dbReference type="GO" id="GO:0005634">
    <property type="term" value="C:nucleus"/>
    <property type="evidence" value="ECO:0007669"/>
    <property type="project" value="UniProtKB-SubCell"/>
</dbReference>
<evidence type="ECO:0000256" key="2">
    <source>
        <dbReference type="ARBA" id="ARBA00008343"/>
    </source>
</evidence>
<dbReference type="STRING" id="1450537.A0A395IB46"/>
<evidence type="ECO:0000256" key="7">
    <source>
        <dbReference type="ARBA" id="ARBA00023163"/>
    </source>
</evidence>
<dbReference type="GeneID" id="37205236"/>
<keyword evidence="8" id="KW-0539">Nucleus</keyword>
<feature type="region of interest" description="Disordered" evidence="10">
    <location>
        <begin position="48"/>
        <end position="85"/>
    </location>
</feature>
<dbReference type="CDD" id="cd00067">
    <property type="entry name" value="GAL4"/>
    <property type="match status" value="2"/>
</dbReference>
<evidence type="ECO:0000313" key="12">
    <source>
        <dbReference type="EMBL" id="RAL17417.1"/>
    </source>
</evidence>
<keyword evidence="9" id="KW-0326">Glycosidase</keyword>
<dbReference type="GO" id="GO:0009893">
    <property type="term" value="P:positive regulation of metabolic process"/>
    <property type="evidence" value="ECO:0007669"/>
    <property type="project" value="UniProtKB-ARBA"/>
</dbReference>
<reference evidence="12 13" key="1">
    <citation type="submission" date="2018-02" db="EMBL/GenBank/DDBJ databases">
        <title>The genomes of Aspergillus section Nigri reveals drivers in fungal speciation.</title>
        <authorList>
            <consortium name="DOE Joint Genome Institute"/>
            <person name="Vesth T.C."/>
            <person name="Nybo J."/>
            <person name="Theobald S."/>
            <person name="Brandl J."/>
            <person name="Frisvad J.C."/>
            <person name="Nielsen K.F."/>
            <person name="Lyhne E.K."/>
            <person name="Kogle M.E."/>
            <person name="Kuo A."/>
            <person name="Riley R."/>
            <person name="Clum A."/>
            <person name="Nolan M."/>
            <person name="Lipzen A."/>
            <person name="Salamov A."/>
            <person name="Henrissat B."/>
            <person name="Wiebenga A."/>
            <person name="De vries R.P."/>
            <person name="Grigoriev I.V."/>
            <person name="Mortensen U.H."/>
            <person name="Andersen M.R."/>
            <person name="Baker S.E."/>
        </authorList>
    </citation>
    <scope>NUCLEOTIDE SEQUENCE [LARGE SCALE GENOMIC DNA]</scope>
    <source>
        <strain evidence="12 13">CBS 101889</strain>
    </source>
</reference>
<dbReference type="PROSITE" id="PS00463">
    <property type="entry name" value="ZN2_CY6_FUNGAL_1"/>
    <property type="match status" value="2"/>
</dbReference>
<evidence type="ECO:0000256" key="4">
    <source>
        <dbReference type="ARBA" id="ARBA00022801"/>
    </source>
</evidence>
<dbReference type="InterPro" id="IPR001138">
    <property type="entry name" value="Zn2Cys6_DnaBD"/>
</dbReference>
<dbReference type="GO" id="GO:0000981">
    <property type="term" value="F:DNA-binding transcription factor activity, RNA polymerase II-specific"/>
    <property type="evidence" value="ECO:0007669"/>
    <property type="project" value="InterPro"/>
</dbReference>
<evidence type="ECO:0000256" key="5">
    <source>
        <dbReference type="ARBA" id="ARBA00023015"/>
    </source>
</evidence>
<dbReference type="PROSITE" id="PS50048">
    <property type="entry name" value="ZN2_CY6_FUNGAL_2"/>
    <property type="match status" value="2"/>
</dbReference>
<dbReference type="Pfam" id="PF00172">
    <property type="entry name" value="Zn_clus"/>
    <property type="match status" value="2"/>
</dbReference>
<dbReference type="CDD" id="cd12148">
    <property type="entry name" value="fungal_TF_MHR"/>
    <property type="match status" value="1"/>
</dbReference>
<keyword evidence="6" id="KW-0238">DNA-binding</keyword>
<protein>
    <recommendedName>
        <fullName evidence="11">Zn(2)-C6 fungal-type domain-containing protein</fullName>
    </recommendedName>
</protein>
<comment type="similarity">
    <text evidence="2">Belongs to the Nth/MutY family.</text>
</comment>
<accession>A0A395IB46</accession>
<gene>
    <name evidence="12" type="ORF">BO97DRAFT_6230</name>
</gene>
<dbReference type="GO" id="GO:0006351">
    <property type="term" value="P:DNA-templated transcription"/>
    <property type="evidence" value="ECO:0007669"/>
    <property type="project" value="InterPro"/>
</dbReference>
<evidence type="ECO:0000256" key="8">
    <source>
        <dbReference type="ARBA" id="ARBA00023242"/>
    </source>
</evidence>
<dbReference type="Gene3D" id="4.10.240.10">
    <property type="entry name" value="Zn(2)-C6 fungal-type DNA-binding domain"/>
    <property type="match status" value="2"/>
</dbReference>
<evidence type="ECO:0000259" key="11">
    <source>
        <dbReference type="PROSITE" id="PS50048"/>
    </source>
</evidence>